<accession>A0ACD3SKK2</accession>
<gene>
    <name evidence="1" type="ORF">MW7_016865</name>
</gene>
<organism evidence="1 2">
    <name type="scientific">Imbroritus primus</name>
    <dbReference type="NCBI Taxonomy" id="3058603"/>
    <lineage>
        <taxon>Bacteria</taxon>
        <taxon>Pseudomonadati</taxon>
        <taxon>Pseudomonadota</taxon>
        <taxon>Betaproteobacteria</taxon>
        <taxon>Burkholderiales</taxon>
        <taxon>Burkholderiaceae</taxon>
        <taxon>Imbroritus</taxon>
    </lineage>
</organism>
<name>A0ACD3SKK2_9BURK</name>
<dbReference type="Proteomes" id="UP000004277">
    <property type="component" value="Unassembled WGS sequence"/>
</dbReference>
<proteinExistence type="predicted"/>
<keyword evidence="2" id="KW-1185">Reference proteome</keyword>
<reference evidence="1" key="1">
    <citation type="submission" date="2019-05" db="EMBL/GenBank/DDBJ databases">
        <title>Revised genome assembly of Burkholderiaceae (previously Ralstonia) sp. PBA.</title>
        <authorList>
            <person name="Gan H.M."/>
        </authorList>
    </citation>
    <scope>NUCLEOTIDE SEQUENCE</scope>
    <source>
        <strain evidence="1">PBA</strain>
    </source>
</reference>
<dbReference type="EMBL" id="AKCV02000026">
    <property type="protein sequence ID" value="TMS56744.1"/>
    <property type="molecule type" value="Genomic_DNA"/>
</dbReference>
<protein>
    <submittedName>
        <fullName evidence="1">Uncharacterized protein</fullName>
    </submittedName>
</protein>
<sequence length="140" mass="14889">MRHSVLSNDEVLAGSTLHSGYILNRCGNCRPPIMTTPVRPQVASESVIIAPQDTDNAGDASASAKQAQAKREEAATAEAIAHIPKAKDGLGDKPLENMTAEDLLALKANLDQHSRNVGIETALLTQKDRVLKSIIDAMGH</sequence>
<evidence type="ECO:0000313" key="1">
    <source>
        <dbReference type="EMBL" id="TMS56744.1"/>
    </source>
</evidence>
<comment type="caution">
    <text evidence="1">The sequence shown here is derived from an EMBL/GenBank/DDBJ whole genome shotgun (WGS) entry which is preliminary data.</text>
</comment>
<evidence type="ECO:0000313" key="2">
    <source>
        <dbReference type="Proteomes" id="UP000004277"/>
    </source>
</evidence>